<accession>A0A516KEH0</accession>
<feature type="region of interest" description="Disordered" evidence="1">
    <location>
        <begin position="1"/>
        <end position="21"/>
    </location>
</feature>
<proteinExistence type="predicted"/>
<dbReference type="Proteomes" id="UP000315215">
    <property type="component" value="Chromosome"/>
</dbReference>
<reference evidence="2 3" key="1">
    <citation type="submission" date="2019-07" db="EMBL/GenBank/DDBJ databases">
        <authorList>
            <person name="Li J."/>
        </authorList>
    </citation>
    <scope>NUCLEOTIDE SEQUENCE [LARGE SCALE GENOMIC DNA]</scope>
    <source>
        <strain evidence="2 3">TKL69</strain>
    </source>
</reference>
<sequence>MAKKHKKIQEAPNSREKYELDVDRMISEGMAGGTTESIHGRMQIEETRELPKEHEPFPDAIERD</sequence>
<dbReference type="EMBL" id="CP041666">
    <property type="protein sequence ID" value="QDP39706.1"/>
    <property type="molecule type" value="Genomic_DNA"/>
</dbReference>
<dbReference type="AlphaFoldDB" id="A0A516KEH0"/>
<keyword evidence="3" id="KW-1185">Reference proteome</keyword>
<evidence type="ECO:0000256" key="1">
    <source>
        <dbReference type="SAM" id="MobiDB-lite"/>
    </source>
</evidence>
<name>A0A516KEH0_9BACI</name>
<dbReference type="OrthoDB" id="2454402at2"/>
<dbReference type="KEGG" id="aqt:FN924_05665"/>
<evidence type="ECO:0000313" key="2">
    <source>
        <dbReference type="EMBL" id="QDP39706.1"/>
    </source>
</evidence>
<organism evidence="2 3">
    <name type="scientific">Radiobacillus deserti</name>
    <dbReference type="NCBI Taxonomy" id="2594883"/>
    <lineage>
        <taxon>Bacteria</taxon>
        <taxon>Bacillati</taxon>
        <taxon>Bacillota</taxon>
        <taxon>Bacilli</taxon>
        <taxon>Bacillales</taxon>
        <taxon>Bacillaceae</taxon>
        <taxon>Radiobacillus</taxon>
    </lineage>
</organism>
<protein>
    <submittedName>
        <fullName evidence="2">Uncharacterized protein</fullName>
    </submittedName>
</protein>
<dbReference type="RefSeq" id="WP_143892550.1">
    <property type="nucleotide sequence ID" value="NZ_CP041666.1"/>
</dbReference>
<evidence type="ECO:0000313" key="3">
    <source>
        <dbReference type="Proteomes" id="UP000315215"/>
    </source>
</evidence>
<gene>
    <name evidence="2" type="ORF">FN924_05665</name>
</gene>